<dbReference type="EMBL" id="QXFL01000006">
    <property type="protein sequence ID" value="RIV84647.1"/>
    <property type="molecule type" value="Genomic_DNA"/>
</dbReference>
<name>A0A418NQQ9_9SPHN</name>
<dbReference type="InterPro" id="IPR011990">
    <property type="entry name" value="TPR-like_helical_dom_sf"/>
</dbReference>
<dbReference type="Pfam" id="PF14559">
    <property type="entry name" value="TPR_19"/>
    <property type="match status" value="1"/>
</dbReference>
<dbReference type="AlphaFoldDB" id="A0A418NQQ9"/>
<sequence>MTWILVIALAVASFAVAALGFGLSRSLWTSLAAALGFGLAGYAMQASPDMPAAPRAAVASEGEQMFNVVDARREFVPQGDRSGSDMLILSDAMARRGRYADAAQMLEGVTRENPRDFEAWLAQAIALAEHAEGNLSQASLYAFQKAADANPESLAPGYFLGVALIQQGRLVEAQQVWRETLAASPEGAEGRAGMQERLTRLETMLGAMQAAQQPLPAPQAAENGE</sequence>
<dbReference type="SUPFAM" id="SSF48452">
    <property type="entry name" value="TPR-like"/>
    <property type="match status" value="1"/>
</dbReference>
<comment type="caution">
    <text evidence="1">The sequence shown here is derived from an EMBL/GenBank/DDBJ whole genome shotgun (WGS) entry which is preliminary data.</text>
</comment>
<dbReference type="OrthoDB" id="7390129at2"/>
<organism evidence="1 2">
    <name type="scientific">Aurantiacibacter zhengii</name>
    <dbReference type="NCBI Taxonomy" id="2307003"/>
    <lineage>
        <taxon>Bacteria</taxon>
        <taxon>Pseudomonadati</taxon>
        <taxon>Pseudomonadota</taxon>
        <taxon>Alphaproteobacteria</taxon>
        <taxon>Sphingomonadales</taxon>
        <taxon>Erythrobacteraceae</taxon>
        <taxon>Aurantiacibacter</taxon>
    </lineage>
</organism>
<protein>
    <submittedName>
        <fullName evidence="1">Cytochrome C biosynthesis protein</fullName>
    </submittedName>
</protein>
<reference evidence="1 2" key="1">
    <citation type="submission" date="2018-08" db="EMBL/GenBank/DDBJ databases">
        <title>Erythrobacter zhengii sp.nov., a bacterium isolated from deep-sea sediment.</title>
        <authorList>
            <person name="Fang C."/>
            <person name="Wu Y.-H."/>
            <person name="Sun C."/>
            <person name="Wang H."/>
            <person name="Cheng H."/>
            <person name="Meng F.-X."/>
            <person name="Wang C.-S."/>
            <person name="Xu X.-W."/>
        </authorList>
    </citation>
    <scope>NUCLEOTIDE SEQUENCE [LARGE SCALE GENOMIC DNA]</scope>
    <source>
        <strain evidence="1 2">V18</strain>
    </source>
</reference>
<dbReference type="Gene3D" id="1.25.40.10">
    <property type="entry name" value="Tetratricopeptide repeat domain"/>
    <property type="match status" value="1"/>
</dbReference>
<dbReference type="Proteomes" id="UP000286576">
    <property type="component" value="Unassembled WGS sequence"/>
</dbReference>
<dbReference type="RefSeq" id="WP_119587537.1">
    <property type="nucleotide sequence ID" value="NZ_CAWODQ010000026.1"/>
</dbReference>
<keyword evidence="2" id="KW-1185">Reference proteome</keyword>
<proteinExistence type="predicted"/>
<accession>A0A418NQQ9</accession>
<evidence type="ECO:0000313" key="2">
    <source>
        <dbReference type="Proteomes" id="UP000286576"/>
    </source>
</evidence>
<evidence type="ECO:0000313" key="1">
    <source>
        <dbReference type="EMBL" id="RIV84647.1"/>
    </source>
</evidence>
<gene>
    <name evidence="1" type="ORF">D2V07_13805</name>
</gene>